<protein>
    <recommendedName>
        <fullName evidence="12">OBG-type G domain-containing protein</fullName>
    </recommendedName>
</protein>
<evidence type="ECO:0000256" key="1">
    <source>
        <dbReference type="ARBA" id="ARBA00004604"/>
    </source>
</evidence>
<feature type="domain" description="Obg" evidence="8">
    <location>
        <begin position="36"/>
        <end position="171"/>
    </location>
</feature>
<reference evidence="10" key="3">
    <citation type="submission" date="2015-06" db="UniProtKB">
        <authorList>
            <consortium name="EnsemblMetazoa"/>
        </authorList>
    </citation>
    <scope>IDENTIFICATION</scope>
</reference>
<comment type="similarity">
    <text evidence="2">Belongs to the TRAFAC class OBG-HflX-like GTPase superfamily. OBG GTPase family.</text>
</comment>
<dbReference type="InterPro" id="IPR006169">
    <property type="entry name" value="GTP1_OBG_dom"/>
</dbReference>
<evidence type="ECO:0000256" key="4">
    <source>
        <dbReference type="ARBA" id="ARBA00022741"/>
    </source>
</evidence>
<dbReference type="GO" id="GO:0005739">
    <property type="term" value="C:mitochondrion"/>
    <property type="evidence" value="ECO:0007669"/>
    <property type="project" value="TreeGrafter"/>
</dbReference>
<dbReference type="Gene3D" id="2.70.210.12">
    <property type="entry name" value="GTP1/OBG domain"/>
    <property type="match status" value="1"/>
</dbReference>
<dbReference type="Pfam" id="PF01926">
    <property type="entry name" value="MMR_HSR1"/>
    <property type="match status" value="1"/>
</dbReference>
<reference evidence="9 11" key="2">
    <citation type="journal article" date="2013" name="Nature">
        <title>Insights into bilaterian evolution from three spiralian genomes.</title>
        <authorList>
            <person name="Simakov O."/>
            <person name="Marletaz F."/>
            <person name="Cho S.J."/>
            <person name="Edsinger-Gonzales E."/>
            <person name="Havlak P."/>
            <person name="Hellsten U."/>
            <person name="Kuo D.H."/>
            <person name="Larsson T."/>
            <person name="Lv J."/>
            <person name="Arendt D."/>
            <person name="Savage R."/>
            <person name="Osoegawa K."/>
            <person name="de Jong P."/>
            <person name="Grimwood J."/>
            <person name="Chapman J.A."/>
            <person name="Shapiro H."/>
            <person name="Aerts A."/>
            <person name="Otillar R.P."/>
            <person name="Terry A.Y."/>
            <person name="Boore J.L."/>
            <person name="Grigoriev I.V."/>
            <person name="Lindberg D.R."/>
            <person name="Seaver E.C."/>
            <person name="Weisblat D.A."/>
            <person name="Putnam N.H."/>
            <person name="Rokhsar D.S."/>
        </authorList>
    </citation>
    <scope>NUCLEOTIDE SEQUENCE</scope>
    <source>
        <strain evidence="9 11">I ESC-2004</strain>
    </source>
</reference>
<dbReference type="InterPro" id="IPR031167">
    <property type="entry name" value="G_OBG"/>
</dbReference>
<dbReference type="OrthoDB" id="347018at2759"/>
<keyword evidence="4" id="KW-0547">Nucleotide-binding</keyword>
<dbReference type="STRING" id="283909.R7TXN3"/>
<dbReference type="PIRSF" id="PIRSF002401">
    <property type="entry name" value="GTP_bd_Obg/CgtA"/>
    <property type="match status" value="1"/>
</dbReference>
<evidence type="ECO:0000259" key="8">
    <source>
        <dbReference type="PROSITE" id="PS51883"/>
    </source>
</evidence>
<dbReference type="InterPro" id="IPR014100">
    <property type="entry name" value="GTP-bd_Obg/CgtA"/>
</dbReference>
<dbReference type="PROSITE" id="PS51883">
    <property type="entry name" value="OBG"/>
    <property type="match status" value="1"/>
</dbReference>
<comment type="subcellular location">
    <subcellularLocation>
        <location evidence="1">Nucleus</location>
        <location evidence="1">Nucleolus</location>
    </subcellularLocation>
</comment>
<dbReference type="OMA" id="VFMVDIF"/>
<dbReference type="GO" id="GO:0042254">
    <property type="term" value="P:ribosome biogenesis"/>
    <property type="evidence" value="ECO:0007669"/>
    <property type="project" value="UniProtKB-UniRule"/>
</dbReference>
<dbReference type="GO" id="GO:0005525">
    <property type="term" value="F:GTP binding"/>
    <property type="evidence" value="ECO:0007669"/>
    <property type="project" value="UniProtKB-KW"/>
</dbReference>
<organism evidence="9">
    <name type="scientific">Capitella teleta</name>
    <name type="common">Polychaete worm</name>
    <dbReference type="NCBI Taxonomy" id="283909"/>
    <lineage>
        <taxon>Eukaryota</taxon>
        <taxon>Metazoa</taxon>
        <taxon>Spiralia</taxon>
        <taxon>Lophotrochozoa</taxon>
        <taxon>Annelida</taxon>
        <taxon>Polychaeta</taxon>
        <taxon>Sedentaria</taxon>
        <taxon>Scolecida</taxon>
        <taxon>Capitellidae</taxon>
        <taxon>Capitella</taxon>
    </lineage>
</organism>
<dbReference type="Proteomes" id="UP000014760">
    <property type="component" value="Unassembled WGS sequence"/>
</dbReference>
<gene>
    <name evidence="9" type="ORF">CAPTEDRAFT_226536</name>
</gene>
<dbReference type="PROSITE" id="PS51710">
    <property type="entry name" value="G_OBG"/>
    <property type="match status" value="1"/>
</dbReference>
<proteinExistence type="inferred from homology"/>
<dbReference type="PRINTS" id="PR00326">
    <property type="entry name" value="GTP1OBG"/>
</dbReference>
<keyword evidence="5" id="KW-0342">GTP-binding</keyword>
<dbReference type="SUPFAM" id="SSF52540">
    <property type="entry name" value="P-loop containing nucleoside triphosphate hydrolases"/>
    <property type="match status" value="1"/>
</dbReference>
<evidence type="ECO:0000256" key="2">
    <source>
        <dbReference type="ARBA" id="ARBA00007699"/>
    </source>
</evidence>
<evidence type="ECO:0000313" key="10">
    <source>
        <dbReference type="EnsemblMetazoa" id="CapteP226536"/>
    </source>
</evidence>
<evidence type="ECO:0000256" key="5">
    <source>
        <dbReference type="ARBA" id="ARBA00023134"/>
    </source>
</evidence>
<dbReference type="EnsemblMetazoa" id="CapteT226536">
    <property type="protein sequence ID" value="CapteP226536"/>
    <property type="gene ID" value="CapteG226536"/>
</dbReference>
<evidence type="ECO:0000259" key="7">
    <source>
        <dbReference type="PROSITE" id="PS51710"/>
    </source>
</evidence>
<dbReference type="FunCoup" id="R7TXN3">
    <property type="interactions" value="858"/>
</dbReference>
<keyword evidence="6" id="KW-0539">Nucleus</keyword>
<name>R7TXN3_CAPTE</name>
<evidence type="ECO:0000313" key="9">
    <source>
        <dbReference type="EMBL" id="ELT96206.1"/>
    </source>
</evidence>
<dbReference type="HOGENOM" id="CLU_011747_2_3_1"/>
<dbReference type="EMBL" id="KB308885">
    <property type="protein sequence ID" value="ELT96206.1"/>
    <property type="molecule type" value="Genomic_DNA"/>
</dbReference>
<dbReference type="EMBL" id="AMQN01002299">
    <property type="status" value="NOT_ANNOTATED_CDS"/>
    <property type="molecule type" value="Genomic_DNA"/>
</dbReference>
<dbReference type="AlphaFoldDB" id="R7TXN3"/>
<evidence type="ECO:0000313" key="11">
    <source>
        <dbReference type="Proteomes" id="UP000014760"/>
    </source>
</evidence>
<keyword evidence="3" id="KW-0690">Ribosome biogenesis</keyword>
<dbReference type="InterPro" id="IPR006073">
    <property type="entry name" value="GTP-bd"/>
</dbReference>
<dbReference type="CDD" id="cd01898">
    <property type="entry name" value="Obg"/>
    <property type="match status" value="1"/>
</dbReference>
<evidence type="ECO:0008006" key="12">
    <source>
        <dbReference type="Google" id="ProtNLM"/>
    </source>
</evidence>
<dbReference type="PANTHER" id="PTHR11702:SF43">
    <property type="entry name" value="GTP-BINDING PROTEIN 10"/>
    <property type="match status" value="1"/>
</dbReference>
<dbReference type="PANTHER" id="PTHR11702">
    <property type="entry name" value="DEVELOPMENTALLY REGULATED GTP-BINDING PROTEIN-RELATED"/>
    <property type="match status" value="1"/>
</dbReference>
<feature type="domain" description="OBG-type G" evidence="7">
    <location>
        <begin position="172"/>
        <end position="367"/>
    </location>
</feature>
<accession>R7TXN3</accession>
<sequence length="402" mass="44215">MGIVTADRLFQRQLSTIMTMRYAARILSPNPQNTKSNFIDKVRLYVRGGHGGNGKVKYGGKGGQGGHVYVVGEKGATLRKLIRKNPSKRIQASAGCDSTLRALLGAPGENVELMVPAGVSVCLDSGEIIGEVNQFGDRVLIARGGEGGGPQNRFLPQQGDAHSISLDLKLIADVGLVGFPNAGKSTFLKAVSRASPKIASYPFTTLKPQLGIMNYNDHRKISVADLPGLIEGAHYNIGLGHSFLKHVERTRVLLFVVDVTGFRLSLNHQERSAYETVLLLNKELELYKEELVTKPSLLVVNKMDLRGTEDIFRRLKDQILALKESASSIPHDLASEEYVNFDDIISISAKNQENVDEVKEKLRMIIDRYDSLEKEAELQDNLEKAQDLTKSRLSEHTGKGLV</sequence>
<reference evidence="11" key="1">
    <citation type="submission" date="2012-12" db="EMBL/GenBank/DDBJ databases">
        <authorList>
            <person name="Hellsten U."/>
            <person name="Grimwood J."/>
            <person name="Chapman J.A."/>
            <person name="Shapiro H."/>
            <person name="Aerts A."/>
            <person name="Otillar R.P."/>
            <person name="Terry A.Y."/>
            <person name="Boore J.L."/>
            <person name="Simakov O."/>
            <person name="Marletaz F."/>
            <person name="Cho S.-J."/>
            <person name="Edsinger-Gonzales E."/>
            <person name="Havlak P."/>
            <person name="Kuo D.-H."/>
            <person name="Larsson T."/>
            <person name="Lv J."/>
            <person name="Arendt D."/>
            <person name="Savage R."/>
            <person name="Osoegawa K."/>
            <person name="de Jong P."/>
            <person name="Lindberg D.R."/>
            <person name="Seaver E.C."/>
            <person name="Weisblat D.A."/>
            <person name="Putnam N.H."/>
            <person name="Grigoriev I.V."/>
            <person name="Rokhsar D.S."/>
        </authorList>
    </citation>
    <scope>NUCLEOTIDE SEQUENCE</scope>
    <source>
        <strain evidence="11">I ESC-2004</strain>
    </source>
</reference>
<dbReference type="InterPro" id="IPR027417">
    <property type="entry name" value="P-loop_NTPase"/>
</dbReference>
<keyword evidence="11" id="KW-1185">Reference proteome</keyword>
<dbReference type="GO" id="GO:0003924">
    <property type="term" value="F:GTPase activity"/>
    <property type="evidence" value="ECO:0007669"/>
    <property type="project" value="InterPro"/>
</dbReference>
<dbReference type="InterPro" id="IPR036726">
    <property type="entry name" value="GTP1_OBG_dom_sf"/>
</dbReference>
<dbReference type="InterPro" id="IPR045086">
    <property type="entry name" value="OBG_GTPase"/>
</dbReference>
<evidence type="ECO:0000256" key="6">
    <source>
        <dbReference type="ARBA" id="ARBA00023242"/>
    </source>
</evidence>
<dbReference type="GO" id="GO:0000287">
    <property type="term" value="F:magnesium ion binding"/>
    <property type="evidence" value="ECO:0007669"/>
    <property type="project" value="InterPro"/>
</dbReference>
<dbReference type="Gene3D" id="3.40.50.300">
    <property type="entry name" value="P-loop containing nucleotide triphosphate hydrolases"/>
    <property type="match status" value="1"/>
</dbReference>
<dbReference type="SUPFAM" id="SSF82051">
    <property type="entry name" value="Obg GTP-binding protein N-terminal domain"/>
    <property type="match status" value="1"/>
</dbReference>
<dbReference type="Pfam" id="PF01018">
    <property type="entry name" value="GTP1_OBG"/>
    <property type="match status" value="1"/>
</dbReference>
<dbReference type="GO" id="GO:0005730">
    <property type="term" value="C:nucleolus"/>
    <property type="evidence" value="ECO:0007669"/>
    <property type="project" value="UniProtKB-SubCell"/>
</dbReference>
<evidence type="ECO:0000256" key="3">
    <source>
        <dbReference type="ARBA" id="ARBA00022517"/>
    </source>
</evidence>